<evidence type="ECO:0000256" key="2">
    <source>
        <dbReference type="ARBA" id="ARBA00010876"/>
    </source>
</evidence>
<gene>
    <name evidence="6" type="ORF">GCM10010885_22210</name>
</gene>
<dbReference type="PANTHER" id="PTHR21600">
    <property type="entry name" value="MITOCHONDRIAL RNA PSEUDOURIDINE SYNTHASE"/>
    <property type="match status" value="1"/>
</dbReference>
<evidence type="ECO:0000259" key="5">
    <source>
        <dbReference type="Pfam" id="PF00849"/>
    </source>
</evidence>
<dbReference type="InterPro" id="IPR050188">
    <property type="entry name" value="RluA_PseudoU_synthase"/>
</dbReference>
<dbReference type="RefSeq" id="WP_188883139.1">
    <property type="nucleotide sequence ID" value="NZ_BMOY01000044.1"/>
</dbReference>
<keyword evidence="7" id="KW-1185">Reference proteome</keyword>
<dbReference type="SUPFAM" id="SSF55120">
    <property type="entry name" value="Pseudouridine synthase"/>
    <property type="match status" value="1"/>
</dbReference>
<dbReference type="Proteomes" id="UP000637695">
    <property type="component" value="Unassembled WGS sequence"/>
</dbReference>
<organism evidence="6 7">
    <name type="scientific">Alicyclobacillus cellulosilyticus</name>
    <dbReference type="NCBI Taxonomy" id="1003997"/>
    <lineage>
        <taxon>Bacteria</taxon>
        <taxon>Bacillati</taxon>
        <taxon>Bacillota</taxon>
        <taxon>Bacilli</taxon>
        <taxon>Bacillales</taxon>
        <taxon>Alicyclobacillaceae</taxon>
        <taxon>Alicyclobacillus</taxon>
    </lineage>
</organism>
<dbReference type="GO" id="GO:0140098">
    <property type="term" value="F:catalytic activity, acting on RNA"/>
    <property type="evidence" value="ECO:0007669"/>
    <property type="project" value="UniProtKB-ARBA"/>
</dbReference>
<dbReference type="GO" id="GO:0003723">
    <property type="term" value="F:RNA binding"/>
    <property type="evidence" value="ECO:0007669"/>
    <property type="project" value="InterPro"/>
</dbReference>
<name>A0A917KHD4_9BACL</name>
<comment type="similarity">
    <text evidence="2 4">Belongs to the pseudouridine synthase RluA family.</text>
</comment>
<evidence type="ECO:0000313" key="6">
    <source>
        <dbReference type="EMBL" id="GGJ12386.1"/>
    </source>
</evidence>
<dbReference type="GO" id="GO:0000455">
    <property type="term" value="P:enzyme-directed rRNA pseudouridine synthesis"/>
    <property type="evidence" value="ECO:0007669"/>
    <property type="project" value="TreeGrafter"/>
</dbReference>
<dbReference type="PANTHER" id="PTHR21600:SF87">
    <property type="entry name" value="RNA PSEUDOURIDYLATE SYNTHASE DOMAIN-CONTAINING PROTEIN 1"/>
    <property type="match status" value="1"/>
</dbReference>
<dbReference type="NCBIfam" id="TIGR00005">
    <property type="entry name" value="rluA_subfam"/>
    <property type="match status" value="1"/>
</dbReference>
<comment type="function">
    <text evidence="4">Responsible for synthesis of pseudouridine from uracil.</text>
</comment>
<dbReference type="EMBL" id="BMOY01000044">
    <property type="protein sequence ID" value="GGJ12386.1"/>
    <property type="molecule type" value="Genomic_DNA"/>
</dbReference>
<dbReference type="GO" id="GO:0009982">
    <property type="term" value="F:pseudouridine synthase activity"/>
    <property type="evidence" value="ECO:0007669"/>
    <property type="project" value="InterPro"/>
</dbReference>
<keyword evidence="4" id="KW-0413">Isomerase</keyword>
<proteinExistence type="inferred from homology"/>
<dbReference type="AlphaFoldDB" id="A0A917KHD4"/>
<accession>A0A917KHD4</accession>
<evidence type="ECO:0000256" key="4">
    <source>
        <dbReference type="RuleBase" id="RU362028"/>
    </source>
</evidence>
<dbReference type="InterPro" id="IPR006225">
    <property type="entry name" value="PsdUridine_synth_RluC/D"/>
</dbReference>
<dbReference type="InterPro" id="IPR020103">
    <property type="entry name" value="PsdUridine_synth_cat_dom_sf"/>
</dbReference>
<reference evidence="6" key="2">
    <citation type="submission" date="2020-09" db="EMBL/GenBank/DDBJ databases">
        <authorList>
            <person name="Sun Q."/>
            <person name="Ohkuma M."/>
        </authorList>
    </citation>
    <scope>NUCLEOTIDE SEQUENCE</scope>
    <source>
        <strain evidence="6">JCM 18487</strain>
    </source>
</reference>
<protein>
    <recommendedName>
        <fullName evidence="4">Pseudouridine synthase</fullName>
        <ecNumber evidence="4">5.4.99.-</ecNumber>
    </recommendedName>
</protein>
<feature type="domain" description="Pseudouridine synthase RsuA/RluA-like" evidence="5">
    <location>
        <begin position="103"/>
        <end position="263"/>
    </location>
</feature>
<feature type="active site" evidence="3">
    <location>
        <position position="156"/>
    </location>
</feature>
<comment type="caution">
    <text evidence="6">The sequence shown here is derived from an EMBL/GenBank/DDBJ whole genome shotgun (WGS) entry which is preliminary data.</text>
</comment>
<evidence type="ECO:0000313" key="7">
    <source>
        <dbReference type="Proteomes" id="UP000637695"/>
    </source>
</evidence>
<comment type="catalytic activity">
    <reaction evidence="1 4">
        <text>a uridine in RNA = a pseudouridine in RNA</text>
        <dbReference type="Rhea" id="RHEA:48348"/>
        <dbReference type="Rhea" id="RHEA-COMP:12068"/>
        <dbReference type="Rhea" id="RHEA-COMP:12069"/>
        <dbReference type="ChEBI" id="CHEBI:65314"/>
        <dbReference type="ChEBI" id="CHEBI:65315"/>
    </reaction>
</comment>
<evidence type="ECO:0000256" key="1">
    <source>
        <dbReference type="ARBA" id="ARBA00000073"/>
    </source>
</evidence>
<dbReference type="Pfam" id="PF00849">
    <property type="entry name" value="PseudoU_synth_2"/>
    <property type="match status" value="1"/>
</dbReference>
<dbReference type="Gene3D" id="3.30.2350.10">
    <property type="entry name" value="Pseudouridine synthase"/>
    <property type="match status" value="1"/>
</dbReference>
<evidence type="ECO:0000256" key="3">
    <source>
        <dbReference type="PIRSR" id="PIRSR606225-1"/>
    </source>
</evidence>
<reference evidence="6" key="1">
    <citation type="journal article" date="2014" name="Int. J. Syst. Evol. Microbiol.">
        <title>Complete genome sequence of Corynebacterium casei LMG S-19264T (=DSM 44701T), isolated from a smear-ripened cheese.</title>
        <authorList>
            <consortium name="US DOE Joint Genome Institute (JGI-PGF)"/>
            <person name="Walter F."/>
            <person name="Albersmeier A."/>
            <person name="Kalinowski J."/>
            <person name="Ruckert C."/>
        </authorList>
    </citation>
    <scope>NUCLEOTIDE SEQUENCE</scope>
    <source>
        <strain evidence="6">JCM 18487</strain>
    </source>
</reference>
<dbReference type="InterPro" id="IPR006145">
    <property type="entry name" value="PsdUridine_synth_RsuA/RluA"/>
</dbReference>
<sequence length="343" mass="36808">MRTYVAGDALVIVPEDVPEDGPPSALADWLGGRFWLGKVFLAELVRRGRVRVQGMKDAHLDTPVVPGRRVSLCGGVEADAGVPGWYPGGPWPPARVLFEDDHALVADKPAGIIVHPGGPADGVLHPADRDTLAHRVAQHFALSGLRRQVRHVHRLDRETTGAVLYAKHEYSARTFDALLRARRVKRSYVALVAGRLAPAAGTVDLPIGRDRHVAGRFRVSASGRPAVTHYRTVAVAPGNPPVSLVALTLETGRTHQIRVHLAHLGCPVLGDALYGCAAARRLWPPGAGHALHAATLSFDHPYAGGSVTVTSPLPDVWQDVLQRFGLHHGLLPGAQVTLWEGMT</sequence>
<dbReference type="EC" id="5.4.99.-" evidence="4"/>
<dbReference type="CDD" id="cd02869">
    <property type="entry name" value="PseudoU_synth_RluA_like"/>
    <property type="match status" value="1"/>
</dbReference>